<dbReference type="CDD" id="cd02796">
    <property type="entry name" value="tRNA_bind_bactPheRS"/>
    <property type="match status" value="1"/>
</dbReference>
<evidence type="ECO:0000256" key="14">
    <source>
        <dbReference type="ARBA" id="ARBA00049255"/>
    </source>
</evidence>
<dbReference type="InterPro" id="IPR036690">
    <property type="entry name" value="Fdx_antiC-bd_sf"/>
</dbReference>
<dbReference type="InterPro" id="IPR033714">
    <property type="entry name" value="tRNA_bind_bactPheRS"/>
</dbReference>
<comment type="subunit">
    <text evidence="3 15">Tetramer of two alpha and two beta subunits.</text>
</comment>
<dbReference type="Gene3D" id="3.30.930.10">
    <property type="entry name" value="Bira Bifunctional Protein, Domain 2"/>
    <property type="match status" value="1"/>
</dbReference>
<sequence length="776" mass="84880">MIITRNWLQEWIDISEIPSERLLSTLNSIGLEVDAHDKISLPKGVVVGLVKSKRRHENSDHLNVCEVDVGKQSLQIVCGAKNVEAGQYVAVSLIGAVLPSGLEIKPAKLRGVESFGMICSATELGLAKTNDGIMVLDSSIGELVLGKELREYEIFNDDLIEIELTANRGDCLSILGIARDLGAALDLPLKEKHEFEDADGAPGIGRILSVRASDEVSAKFAFRAYEIKGELKLNLKQTLRLASVGILQSCAVQNFINYATHSTGVLLRAYDFEKIASVDGKVALDIKPMPNGEFGVYAGKRLLSVAGICQDAELKACCSSKVVLLEANYTAPLIIAKAVNENKSLKGDEHVYRSSRGSEPKLRLGLDLLFRLLLKNKAVSLYAGTQKISNALEPLIVGFSEKEINSMIGAQIPRDKIVKILKRLGFDVGVEADLITAKVPPFRHDIVNSHDVCEEIVRIVGIDNIAAAPLSFYEKNRLNDTYVSLCNGRKLRSKAAAVGFFECVHYVFDDSKALQSLGFAPCKVKILNPINGELDALRPTLINHLLESAERNLKNSRRSVKLFELGEVFDADGSQCLRLGFIASGLKAEPSIAVGAKPAAVDFLYFANLIQSVIGKFKVRLPGENLKFLSEFEQAQIEQGGEIVGFIGRVDYAVEAGRDLDKSYLCEIDFSKLKFENIVADAYSKFPSVSRDLSILVPSGMRFEQIKQCIDALKIEALKELIPSDLYSDESLGDSKSLTIRLVFQDLQKTLCDEQVAGFTDKILAALSSELGLGLR</sequence>
<dbReference type="Pfam" id="PF17759">
    <property type="entry name" value="tRNA_synthFbeta"/>
    <property type="match status" value="1"/>
</dbReference>
<dbReference type="SUPFAM" id="SSF50249">
    <property type="entry name" value="Nucleic acid-binding proteins"/>
    <property type="match status" value="1"/>
</dbReference>
<dbReference type="RefSeq" id="WP_005873142.1">
    <property type="nucleotide sequence ID" value="NZ_ACYG01000031.1"/>
</dbReference>
<feature type="domain" description="TRNA-binding" evidence="17">
    <location>
        <begin position="39"/>
        <end position="150"/>
    </location>
</feature>
<keyword evidence="12 15" id="KW-0648">Protein biosynthesis</keyword>
<dbReference type="Pfam" id="PF03147">
    <property type="entry name" value="FDX-ACB"/>
    <property type="match status" value="1"/>
</dbReference>
<comment type="subcellular location">
    <subcellularLocation>
        <location evidence="1 15">Cytoplasm</location>
    </subcellularLocation>
</comment>
<dbReference type="SMART" id="SM00874">
    <property type="entry name" value="B5"/>
    <property type="match status" value="1"/>
</dbReference>
<keyword evidence="13 15" id="KW-0030">Aminoacyl-tRNA synthetase</keyword>
<dbReference type="InterPro" id="IPR009061">
    <property type="entry name" value="DNA-bd_dom_put_sf"/>
</dbReference>
<name>C8PL55_9BACT</name>
<dbReference type="EMBL" id="ACYG01000031">
    <property type="protein sequence ID" value="EEV16470.1"/>
    <property type="molecule type" value="Genomic_DNA"/>
</dbReference>
<evidence type="ECO:0000313" key="21">
    <source>
        <dbReference type="Proteomes" id="UP000005709"/>
    </source>
</evidence>
<comment type="similarity">
    <text evidence="2 15">Belongs to the phenylalanyl-tRNA synthetase beta subunit family. Type 1 subfamily.</text>
</comment>
<feature type="binding site" evidence="15">
    <location>
        <position position="454"/>
    </location>
    <ligand>
        <name>Mg(2+)</name>
        <dbReference type="ChEBI" id="CHEBI:18420"/>
        <note>shared with alpha subunit</note>
    </ligand>
</feature>
<evidence type="ECO:0000256" key="12">
    <source>
        <dbReference type="ARBA" id="ARBA00022917"/>
    </source>
</evidence>
<comment type="cofactor">
    <cofactor evidence="15">
        <name>Mg(2+)</name>
        <dbReference type="ChEBI" id="CHEBI:18420"/>
    </cofactor>
    <text evidence="15">Binds 2 magnesium ions per tetramer.</text>
</comment>
<evidence type="ECO:0000256" key="7">
    <source>
        <dbReference type="ARBA" id="ARBA00022723"/>
    </source>
</evidence>
<evidence type="ECO:0000259" key="19">
    <source>
        <dbReference type="PROSITE" id="PS51483"/>
    </source>
</evidence>
<reference evidence="20 21" key="1">
    <citation type="submission" date="2009-07" db="EMBL/GenBank/DDBJ databases">
        <authorList>
            <person name="Madupu R."/>
            <person name="Sebastian Y."/>
            <person name="Durkin A.S."/>
            <person name="Torralba M."/>
            <person name="Methe B."/>
            <person name="Sutton G.G."/>
            <person name="Strausberg R.L."/>
            <person name="Nelson K.E."/>
        </authorList>
    </citation>
    <scope>NUCLEOTIDE SEQUENCE [LARGE SCALE GENOMIC DNA]</scope>
    <source>
        <strain evidence="20 21">RM3268</strain>
    </source>
</reference>
<dbReference type="GO" id="GO:0009328">
    <property type="term" value="C:phenylalanine-tRNA ligase complex"/>
    <property type="evidence" value="ECO:0007669"/>
    <property type="project" value="TreeGrafter"/>
</dbReference>
<evidence type="ECO:0000256" key="3">
    <source>
        <dbReference type="ARBA" id="ARBA00011209"/>
    </source>
</evidence>
<dbReference type="PROSITE" id="PS50886">
    <property type="entry name" value="TRBD"/>
    <property type="match status" value="1"/>
</dbReference>
<dbReference type="GO" id="GO:0005524">
    <property type="term" value="F:ATP binding"/>
    <property type="evidence" value="ECO:0007669"/>
    <property type="project" value="UniProtKB-UniRule"/>
</dbReference>
<dbReference type="Gene3D" id="2.40.50.140">
    <property type="entry name" value="Nucleic acid-binding proteins"/>
    <property type="match status" value="1"/>
</dbReference>
<dbReference type="GO" id="GO:0006432">
    <property type="term" value="P:phenylalanyl-tRNA aminoacylation"/>
    <property type="evidence" value="ECO:0007669"/>
    <property type="project" value="UniProtKB-UniRule"/>
</dbReference>
<dbReference type="InterPro" id="IPR041616">
    <property type="entry name" value="PheRS_beta_core"/>
</dbReference>
<dbReference type="InterPro" id="IPR045864">
    <property type="entry name" value="aa-tRNA-synth_II/BPL/LPL"/>
</dbReference>
<dbReference type="FunFam" id="2.40.50.140:FF:000045">
    <property type="entry name" value="Phenylalanine--tRNA ligase beta subunit"/>
    <property type="match status" value="1"/>
</dbReference>
<dbReference type="GO" id="GO:0004826">
    <property type="term" value="F:phenylalanine-tRNA ligase activity"/>
    <property type="evidence" value="ECO:0007669"/>
    <property type="project" value="UniProtKB-UniRule"/>
</dbReference>
<dbReference type="SMART" id="SM00873">
    <property type="entry name" value="B3_4"/>
    <property type="match status" value="1"/>
</dbReference>
<evidence type="ECO:0000256" key="8">
    <source>
        <dbReference type="ARBA" id="ARBA00022741"/>
    </source>
</evidence>
<feature type="domain" description="FDX-ACB" evidence="18">
    <location>
        <begin position="684"/>
        <end position="776"/>
    </location>
</feature>
<comment type="caution">
    <text evidence="20">The sequence shown here is derived from an EMBL/GenBank/DDBJ whole genome shotgun (WGS) entry which is preliminary data.</text>
</comment>
<dbReference type="SUPFAM" id="SSF54991">
    <property type="entry name" value="Anticodon-binding domain of PheRS"/>
    <property type="match status" value="1"/>
</dbReference>
<dbReference type="Pfam" id="PF03484">
    <property type="entry name" value="B5"/>
    <property type="match status" value="1"/>
</dbReference>
<dbReference type="Pfam" id="PF01588">
    <property type="entry name" value="tRNA_bind"/>
    <property type="match status" value="1"/>
</dbReference>
<dbReference type="SUPFAM" id="SSF46955">
    <property type="entry name" value="Putative DNA-binding domain"/>
    <property type="match status" value="1"/>
</dbReference>
<dbReference type="InterPro" id="IPR005147">
    <property type="entry name" value="tRNA_synthase_B5-dom"/>
</dbReference>
<dbReference type="InterPro" id="IPR004532">
    <property type="entry name" value="Phe-tRNA-ligase_IIc_bsu_bact"/>
</dbReference>
<feature type="binding site" evidence="15">
    <location>
        <position position="451"/>
    </location>
    <ligand>
        <name>Mg(2+)</name>
        <dbReference type="ChEBI" id="CHEBI:18420"/>
        <note>shared with alpha subunit</note>
    </ligand>
</feature>
<keyword evidence="4 15" id="KW-0963">Cytoplasm</keyword>
<keyword evidence="7 15" id="KW-0479">Metal-binding</keyword>
<dbReference type="AlphaFoldDB" id="C8PL55"/>
<keyword evidence="11 16" id="KW-0694">RNA-binding</keyword>
<evidence type="ECO:0000256" key="15">
    <source>
        <dbReference type="HAMAP-Rule" id="MF_00283"/>
    </source>
</evidence>
<evidence type="ECO:0000256" key="13">
    <source>
        <dbReference type="ARBA" id="ARBA00023146"/>
    </source>
</evidence>
<dbReference type="InterPro" id="IPR045060">
    <property type="entry name" value="Phe-tRNA-ligase_IIc_bsu"/>
</dbReference>
<evidence type="ECO:0000256" key="11">
    <source>
        <dbReference type="ARBA" id="ARBA00022884"/>
    </source>
</evidence>
<evidence type="ECO:0000313" key="20">
    <source>
        <dbReference type="EMBL" id="EEV16470.1"/>
    </source>
</evidence>
<keyword evidence="10 15" id="KW-0460">Magnesium</keyword>
<gene>
    <name evidence="15 20" type="primary">pheT</name>
    <name evidence="20" type="ORF">CAMGR0001_2845</name>
</gene>
<keyword evidence="8 15" id="KW-0547">Nucleotide-binding</keyword>
<evidence type="ECO:0000256" key="4">
    <source>
        <dbReference type="ARBA" id="ARBA00022490"/>
    </source>
</evidence>
<dbReference type="eggNOG" id="COG0072">
    <property type="taxonomic scope" value="Bacteria"/>
</dbReference>
<evidence type="ECO:0000259" key="18">
    <source>
        <dbReference type="PROSITE" id="PS51447"/>
    </source>
</evidence>
<dbReference type="EC" id="6.1.1.20" evidence="15"/>
<dbReference type="InterPro" id="IPR005121">
    <property type="entry name" value="Fdx_antiC-bd"/>
</dbReference>
<dbReference type="SUPFAM" id="SSF56037">
    <property type="entry name" value="PheT/TilS domain"/>
    <property type="match status" value="1"/>
</dbReference>
<evidence type="ECO:0000256" key="10">
    <source>
        <dbReference type="ARBA" id="ARBA00022842"/>
    </source>
</evidence>
<dbReference type="PROSITE" id="PS51483">
    <property type="entry name" value="B5"/>
    <property type="match status" value="1"/>
</dbReference>
<dbReference type="InterPro" id="IPR002547">
    <property type="entry name" value="tRNA-bd_dom"/>
</dbReference>
<keyword evidence="21" id="KW-1185">Reference proteome</keyword>
<dbReference type="OrthoDB" id="9805455at2"/>
<dbReference type="PANTHER" id="PTHR10947:SF0">
    <property type="entry name" value="PHENYLALANINE--TRNA LIGASE BETA SUBUNIT"/>
    <property type="match status" value="1"/>
</dbReference>
<dbReference type="GO" id="GO:0000287">
    <property type="term" value="F:magnesium ion binding"/>
    <property type="evidence" value="ECO:0007669"/>
    <property type="project" value="UniProtKB-UniRule"/>
</dbReference>
<evidence type="ECO:0000256" key="5">
    <source>
        <dbReference type="ARBA" id="ARBA00022555"/>
    </source>
</evidence>
<organism evidence="20 21">
    <name type="scientific">Campylobacter gracilis RM3268</name>
    <dbReference type="NCBI Taxonomy" id="553220"/>
    <lineage>
        <taxon>Bacteria</taxon>
        <taxon>Pseudomonadati</taxon>
        <taxon>Campylobacterota</taxon>
        <taxon>Epsilonproteobacteria</taxon>
        <taxon>Campylobacterales</taxon>
        <taxon>Campylobacteraceae</taxon>
        <taxon>Campylobacter</taxon>
    </lineage>
</organism>
<evidence type="ECO:0000256" key="6">
    <source>
        <dbReference type="ARBA" id="ARBA00022598"/>
    </source>
</evidence>
<keyword evidence="9 15" id="KW-0067">ATP-binding</keyword>
<dbReference type="Gene3D" id="3.30.70.380">
    <property type="entry name" value="Ferrodoxin-fold anticodon-binding domain"/>
    <property type="match status" value="1"/>
</dbReference>
<dbReference type="STRING" id="824.CGRAC_1701"/>
<dbReference type="eggNOG" id="COG0073">
    <property type="taxonomic scope" value="Bacteria"/>
</dbReference>
<dbReference type="InterPro" id="IPR005146">
    <property type="entry name" value="B3/B4_tRNA-bd"/>
</dbReference>
<proteinExistence type="inferred from homology"/>
<feature type="binding site" evidence="15">
    <location>
        <position position="455"/>
    </location>
    <ligand>
        <name>Mg(2+)</name>
        <dbReference type="ChEBI" id="CHEBI:18420"/>
        <note>shared with alpha subunit</note>
    </ligand>
</feature>
<accession>C8PL55</accession>
<dbReference type="NCBIfam" id="TIGR00472">
    <property type="entry name" value="pheT_bact"/>
    <property type="match status" value="1"/>
</dbReference>
<keyword evidence="5 16" id="KW-0820">tRNA-binding</keyword>
<dbReference type="SMART" id="SM00896">
    <property type="entry name" value="FDX-ACB"/>
    <property type="match status" value="1"/>
</dbReference>
<dbReference type="SUPFAM" id="SSF55681">
    <property type="entry name" value="Class II aaRS and biotin synthetases"/>
    <property type="match status" value="1"/>
</dbReference>
<keyword evidence="6 15" id="KW-0436">Ligase</keyword>
<protein>
    <recommendedName>
        <fullName evidence="15">Phenylalanine--tRNA ligase beta subunit</fullName>
        <ecNumber evidence="15">6.1.1.20</ecNumber>
    </recommendedName>
    <alternativeName>
        <fullName evidence="15">Phenylalanyl-tRNA synthetase beta subunit</fullName>
        <shortName evidence="15">PheRS</shortName>
    </alternativeName>
</protein>
<evidence type="ECO:0000256" key="2">
    <source>
        <dbReference type="ARBA" id="ARBA00008653"/>
    </source>
</evidence>
<feature type="binding site" evidence="15">
    <location>
        <position position="445"/>
    </location>
    <ligand>
        <name>Mg(2+)</name>
        <dbReference type="ChEBI" id="CHEBI:18420"/>
        <note>shared with alpha subunit</note>
    </ligand>
</feature>
<comment type="catalytic activity">
    <reaction evidence="14 15">
        <text>tRNA(Phe) + L-phenylalanine + ATP = L-phenylalanyl-tRNA(Phe) + AMP + diphosphate + H(+)</text>
        <dbReference type="Rhea" id="RHEA:19413"/>
        <dbReference type="Rhea" id="RHEA-COMP:9668"/>
        <dbReference type="Rhea" id="RHEA-COMP:9699"/>
        <dbReference type="ChEBI" id="CHEBI:15378"/>
        <dbReference type="ChEBI" id="CHEBI:30616"/>
        <dbReference type="ChEBI" id="CHEBI:33019"/>
        <dbReference type="ChEBI" id="CHEBI:58095"/>
        <dbReference type="ChEBI" id="CHEBI:78442"/>
        <dbReference type="ChEBI" id="CHEBI:78531"/>
        <dbReference type="ChEBI" id="CHEBI:456215"/>
        <dbReference type="EC" id="6.1.1.20"/>
    </reaction>
</comment>
<dbReference type="Gene3D" id="3.30.56.10">
    <property type="match status" value="2"/>
</dbReference>
<dbReference type="InterPro" id="IPR012340">
    <property type="entry name" value="NA-bd_OB-fold"/>
</dbReference>
<dbReference type="Proteomes" id="UP000005709">
    <property type="component" value="Unassembled WGS sequence"/>
</dbReference>
<evidence type="ECO:0000256" key="9">
    <source>
        <dbReference type="ARBA" id="ARBA00022840"/>
    </source>
</evidence>
<dbReference type="PANTHER" id="PTHR10947">
    <property type="entry name" value="PHENYLALANYL-TRNA SYNTHETASE BETA CHAIN AND LEUCINE-RICH REPEAT-CONTAINING PROTEIN 47"/>
    <property type="match status" value="1"/>
</dbReference>
<evidence type="ECO:0000256" key="1">
    <source>
        <dbReference type="ARBA" id="ARBA00004496"/>
    </source>
</evidence>
<dbReference type="PROSITE" id="PS51447">
    <property type="entry name" value="FDX_ACB"/>
    <property type="match status" value="1"/>
</dbReference>
<dbReference type="NCBIfam" id="NF045760">
    <property type="entry name" value="YtpR"/>
    <property type="match status" value="1"/>
</dbReference>
<evidence type="ECO:0000256" key="16">
    <source>
        <dbReference type="PROSITE-ProRule" id="PRU00209"/>
    </source>
</evidence>
<feature type="domain" description="B5" evidence="19">
    <location>
        <begin position="392"/>
        <end position="467"/>
    </location>
</feature>
<dbReference type="HAMAP" id="MF_00283">
    <property type="entry name" value="Phe_tRNA_synth_beta1"/>
    <property type="match status" value="1"/>
</dbReference>
<evidence type="ECO:0000259" key="17">
    <source>
        <dbReference type="PROSITE" id="PS50886"/>
    </source>
</evidence>
<dbReference type="GO" id="GO:0000049">
    <property type="term" value="F:tRNA binding"/>
    <property type="evidence" value="ECO:0007669"/>
    <property type="project" value="UniProtKB-UniRule"/>
</dbReference>